<evidence type="ECO:0000256" key="6">
    <source>
        <dbReference type="ARBA" id="ARBA00022840"/>
    </source>
</evidence>
<feature type="binding site" evidence="10">
    <location>
        <begin position="94"/>
        <end position="101"/>
    </location>
    <ligand>
        <name>ATP</name>
        <dbReference type="ChEBI" id="CHEBI:30616"/>
    </ligand>
</feature>
<proteinExistence type="inferred from homology"/>
<dbReference type="GO" id="GO:0003777">
    <property type="term" value="F:microtubule motor activity"/>
    <property type="evidence" value="ECO:0007669"/>
    <property type="project" value="InterPro"/>
</dbReference>
<feature type="coiled-coil region" evidence="11">
    <location>
        <begin position="365"/>
        <end position="441"/>
    </location>
</feature>
<dbReference type="PROSITE" id="PS50006">
    <property type="entry name" value="FHA_DOMAIN"/>
    <property type="match status" value="1"/>
</dbReference>
<keyword evidence="4" id="KW-0493">Microtubule</keyword>
<feature type="compositionally biased region" description="Polar residues" evidence="12">
    <location>
        <begin position="969"/>
        <end position="980"/>
    </location>
</feature>
<dbReference type="InterPro" id="IPR036961">
    <property type="entry name" value="Kinesin_motor_dom_sf"/>
</dbReference>
<gene>
    <name evidence="15" type="ORF">TR128152</name>
</gene>
<dbReference type="Pfam" id="PF00225">
    <property type="entry name" value="Kinesin"/>
    <property type="match status" value="1"/>
</dbReference>
<dbReference type="PROSITE" id="PS00411">
    <property type="entry name" value="KINESIN_MOTOR_1"/>
    <property type="match status" value="1"/>
</dbReference>
<accession>A0A0X3NTB4</accession>
<evidence type="ECO:0000313" key="15">
    <source>
        <dbReference type="EMBL" id="JAP43131.1"/>
    </source>
</evidence>
<reference evidence="15" key="1">
    <citation type="submission" date="2016-01" db="EMBL/GenBank/DDBJ databases">
        <title>Reference transcriptome for the parasite Schistocephalus solidus: insights into the molecular evolution of parasitism.</title>
        <authorList>
            <person name="Hebert F.O."/>
            <person name="Grambauer S."/>
            <person name="Barber I."/>
            <person name="Landry C.R."/>
            <person name="Aubin-Horth N."/>
        </authorList>
    </citation>
    <scope>NUCLEOTIDE SEQUENCE</scope>
</reference>
<dbReference type="InterPro" id="IPR027417">
    <property type="entry name" value="P-loop_NTPase"/>
</dbReference>
<evidence type="ECO:0000259" key="13">
    <source>
        <dbReference type="PROSITE" id="PS50006"/>
    </source>
</evidence>
<dbReference type="Pfam" id="PF16183">
    <property type="entry name" value="Kinesin_assoc"/>
    <property type="match status" value="2"/>
</dbReference>
<dbReference type="Gene3D" id="2.60.200.20">
    <property type="match status" value="1"/>
</dbReference>
<dbReference type="GO" id="GO:0005874">
    <property type="term" value="C:microtubule"/>
    <property type="evidence" value="ECO:0007669"/>
    <property type="project" value="UniProtKB-KW"/>
</dbReference>
<evidence type="ECO:0000256" key="12">
    <source>
        <dbReference type="SAM" id="MobiDB-lite"/>
    </source>
</evidence>
<dbReference type="FunFam" id="3.40.850.10:FF:000004">
    <property type="entry name" value="Kinesin-like protein isoform 2"/>
    <property type="match status" value="1"/>
</dbReference>
<dbReference type="PANTHER" id="PTHR47117:SF10">
    <property type="entry name" value="KINESIN-LIKE PROTEIN KIF1B"/>
    <property type="match status" value="1"/>
</dbReference>
<dbReference type="SUPFAM" id="SSF52540">
    <property type="entry name" value="P-loop containing nucleoside triphosphate hydrolases"/>
    <property type="match status" value="1"/>
</dbReference>
<evidence type="ECO:0000256" key="3">
    <source>
        <dbReference type="ARBA" id="ARBA00022490"/>
    </source>
</evidence>
<evidence type="ECO:0000256" key="10">
    <source>
        <dbReference type="PROSITE-ProRule" id="PRU00283"/>
    </source>
</evidence>
<dbReference type="PANTHER" id="PTHR47117">
    <property type="entry name" value="STAR-RELATED LIPID TRANSFER PROTEIN 9"/>
    <property type="match status" value="1"/>
</dbReference>
<comment type="subcellular location">
    <subcellularLocation>
        <location evidence="1">Cytoplasm</location>
        <location evidence="1">Cytoskeleton</location>
    </subcellularLocation>
</comment>
<evidence type="ECO:0000256" key="9">
    <source>
        <dbReference type="ARBA" id="ARBA00023212"/>
    </source>
</evidence>
<dbReference type="InterPro" id="IPR019821">
    <property type="entry name" value="Kinesin_motor_CS"/>
</dbReference>
<evidence type="ECO:0000259" key="14">
    <source>
        <dbReference type="PROSITE" id="PS50067"/>
    </source>
</evidence>
<evidence type="ECO:0000256" key="8">
    <source>
        <dbReference type="ARBA" id="ARBA00023175"/>
    </source>
</evidence>
<dbReference type="GO" id="GO:0005524">
    <property type="term" value="F:ATP binding"/>
    <property type="evidence" value="ECO:0007669"/>
    <property type="project" value="UniProtKB-UniRule"/>
</dbReference>
<evidence type="ECO:0000256" key="7">
    <source>
        <dbReference type="ARBA" id="ARBA00023054"/>
    </source>
</evidence>
<dbReference type="InterPro" id="IPR000253">
    <property type="entry name" value="FHA_dom"/>
</dbReference>
<feature type="domain" description="FHA" evidence="13">
    <location>
        <begin position="499"/>
        <end position="550"/>
    </location>
</feature>
<comment type="similarity">
    <text evidence="10">Belongs to the TRAFAC class myosin-kinesin ATPase superfamily. Kinesin family.</text>
</comment>
<dbReference type="Gene3D" id="6.10.250.2520">
    <property type="match status" value="1"/>
</dbReference>
<evidence type="ECO:0000256" key="2">
    <source>
        <dbReference type="ARBA" id="ARBA00020751"/>
    </source>
</evidence>
<sequence>MSSVKVAVRVRPFNKRELAHQSKCVISMSGKNTTIYKQDSTDPGKTFQFDYSYWSHTNTSDDRFAGQRRVFEDMGAEALAHAIEGYNVCVFAYGQTGSGKSYTMMGKPGDPEHEGLSPRLCRELFQRLEAVKRTKSNDFQYLVEVSYMEIYCERVRDLLNSNQKGNLRVREHPLLGPYVEDLSKCAVRSFEEVNDLMDAGNKSRTVAATNMNETSSRSHAVLTLLVTQRETDGTTDTVGEKVSKISLVDLAGSERADSTGAKGTRLKEGATINRSLTTLGKVIACLAEMATSRKKKNDFIPYRDSVLTWLLRENLGGNSQTMMLATLSPADINYEETLSTLRYADRAKQIVCKAVINEDPNARMIRELKDEVKRLREILRLERSTCGAGELQMSAPEMVQSLVEMKTSTELREYEAKIEELRTSEKLLAELNETLETKLKRTESLRLHREQELREMGIALHQDGGLTGVFSPKTPNLVNLNEDPAMAECLIYYLKDGRTRLGHLHEAENLDIGLIGPFIRKEHCEFILENGTVFMEPIGDAECYVNGSRITQRQMVQSGARVILGKNHVFRLNNPLQRRERRPLVTEDMTVSLTEPVDWTYAISELLEKQGVDLRKEMDERLCQLEEQYRRERAETEQRFDQQRKVYEGQIQVLQEKVEQQSIMSSIMQDDSGSDDEDDTIWSEREFQLAAWCFRRWRRCRFTSRRDALWGNAVFLKEANVLSVELNKKMQYQFTLITDTSYTPLRGELSGRKPAAAEACPNSPVLRWKRSPPQSGCMTLQGSGAVINSCDSLTEPNTVVAVVASNTNNGATYKWSLSSFRERLSEMRHFVHLGEECSRPPTEEKTSKLSVVSSVPDMFKSDSSSGSSDISCASVPSREEDADDDFQPNDPFYDRSPWFQVIGRCYIYLANLFYGVSQEHDIALIDRNGERTGFLRVLVEPILAVAEEEEDQRSKKESVGGGKCPSPLFSPNSEGCQRSGQSTLVFKDAEYFPQVRMDGGWNDGRLAFGSPGPRPTGARTPTTVMPEREDTIVETVERNTPKVQRGRFFPADSTTSDTEPVFEKYQYDAPWLTADDLPRHLRLGSQFQFRVTILEVYGICNVFNDIFCQFFFENKLTEVYSTDPLPNKKANSRIEFCQVQSFTVPVTLAFIDYIMRRTLAFEVFGHAQSHMSISGRQSVSITASSYSLRRCLPPTLLLSPPVPSRHMDCINRKADGILLHQSDLLVWFEILELNDVGEYAPVPVHRSEDTIGQGVFLLHQGLQRRIAVTIVQHPEVGGSEDGLMMPPVIFTDVREVVVGRARDTPEFLLTDAQTQILSLSLLSARYLPHVGDDRTFFRFEAAWDSSLHGSYLLNRATPKGQRVYITMSCYVELEGSGRPACLTKDLAMIIFPRSSKFAVPRSLRTLIGSFLRQNDQHHVTGIYDLQLRRVENQPQDCNRSRKVIDTGSTYVRGEENIRGWRPRSDSLIIDHQVELERLRRVASVEKTKQFLQLRDILRRTNHLDALRQLDENINKIQQRSFSWLQLKTFSSERGTDSGFHSYPKDASSDTFWSLADQQTPIMPFKKTHHY</sequence>
<dbReference type="Pfam" id="PF12473">
    <property type="entry name" value="DUF3694"/>
    <property type="match status" value="1"/>
</dbReference>
<evidence type="ECO:0000256" key="4">
    <source>
        <dbReference type="ARBA" id="ARBA00022701"/>
    </source>
</evidence>
<keyword evidence="9" id="KW-0206">Cytoskeleton</keyword>
<keyword evidence="8 10" id="KW-0505">Motor protein</keyword>
<dbReference type="InterPro" id="IPR001752">
    <property type="entry name" value="Kinesin_motor_dom"/>
</dbReference>
<dbReference type="PRINTS" id="PR00380">
    <property type="entry name" value="KINESINHEAVY"/>
</dbReference>
<dbReference type="GO" id="GO:0007018">
    <property type="term" value="P:microtubule-based movement"/>
    <property type="evidence" value="ECO:0007669"/>
    <property type="project" value="InterPro"/>
</dbReference>
<evidence type="ECO:0000256" key="11">
    <source>
        <dbReference type="SAM" id="Coils"/>
    </source>
</evidence>
<dbReference type="PROSITE" id="PS50067">
    <property type="entry name" value="KINESIN_MOTOR_2"/>
    <property type="match status" value="1"/>
</dbReference>
<evidence type="ECO:0000256" key="1">
    <source>
        <dbReference type="ARBA" id="ARBA00004245"/>
    </source>
</evidence>
<dbReference type="InterPro" id="IPR008984">
    <property type="entry name" value="SMAD_FHA_dom_sf"/>
</dbReference>
<feature type="domain" description="Kinesin motor" evidence="14">
    <location>
        <begin position="3"/>
        <end position="350"/>
    </location>
</feature>
<dbReference type="Gene3D" id="3.40.850.10">
    <property type="entry name" value="Kinesin motor domain"/>
    <property type="match status" value="1"/>
</dbReference>
<dbReference type="InterPro" id="IPR032405">
    <property type="entry name" value="Kinesin_assoc"/>
</dbReference>
<dbReference type="InterPro" id="IPR022164">
    <property type="entry name" value="Kinesin-like"/>
</dbReference>
<feature type="region of interest" description="Disordered" evidence="12">
    <location>
        <begin position="948"/>
        <end position="980"/>
    </location>
</feature>
<dbReference type="GO" id="GO:0008017">
    <property type="term" value="F:microtubule binding"/>
    <property type="evidence" value="ECO:0007669"/>
    <property type="project" value="InterPro"/>
</dbReference>
<keyword evidence="3" id="KW-0963">Cytoplasm</keyword>
<protein>
    <recommendedName>
        <fullName evidence="2">Kinesin-like protein unc-104</fullName>
    </recommendedName>
</protein>
<keyword evidence="7 11" id="KW-0175">Coiled coil</keyword>
<keyword evidence="5 10" id="KW-0547">Nucleotide-binding</keyword>
<dbReference type="EMBL" id="GEEE01020094">
    <property type="protein sequence ID" value="JAP43131.1"/>
    <property type="molecule type" value="Transcribed_RNA"/>
</dbReference>
<dbReference type="CDD" id="cd01365">
    <property type="entry name" value="KISc_KIF1A_KIF1B"/>
    <property type="match status" value="1"/>
</dbReference>
<keyword evidence="6 10" id="KW-0067">ATP-binding</keyword>
<name>A0A0X3NTB4_SCHSO</name>
<dbReference type="SMART" id="SM00129">
    <property type="entry name" value="KISc"/>
    <property type="match status" value="1"/>
</dbReference>
<dbReference type="SUPFAM" id="SSF49879">
    <property type="entry name" value="SMAD/FHA domain"/>
    <property type="match status" value="1"/>
</dbReference>
<evidence type="ECO:0000256" key="5">
    <source>
        <dbReference type="ARBA" id="ARBA00022741"/>
    </source>
</evidence>
<organism evidence="15">
    <name type="scientific">Schistocephalus solidus</name>
    <name type="common">Tapeworm</name>
    <dbReference type="NCBI Taxonomy" id="70667"/>
    <lineage>
        <taxon>Eukaryota</taxon>
        <taxon>Metazoa</taxon>
        <taxon>Spiralia</taxon>
        <taxon>Lophotrochozoa</taxon>
        <taxon>Platyhelminthes</taxon>
        <taxon>Cestoda</taxon>
        <taxon>Eucestoda</taxon>
        <taxon>Diphyllobothriidea</taxon>
        <taxon>Diphyllobothriidae</taxon>
        <taxon>Schistocephalus</taxon>
    </lineage>
</organism>
<dbReference type="Pfam" id="PF00498">
    <property type="entry name" value="FHA"/>
    <property type="match status" value="1"/>
</dbReference>
<dbReference type="SMART" id="SM00240">
    <property type="entry name" value="FHA"/>
    <property type="match status" value="1"/>
</dbReference>
<feature type="compositionally biased region" description="Low complexity" evidence="12">
    <location>
        <begin position="861"/>
        <end position="874"/>
    </location>
</feature>
<feature type="region of interest" description="Disordered" evidence="12">
    <location>
        <begin position="859"/>
        <end position="889"/>
    </location>
</feature>